<accession>A0A176VJI1</accession>
<evidence type="ECO:0000256" key="1">
    <source>
        <dbReference type="SAM" id="MobiDB-lite"/>
    </source>
</evidence>
<dbReference type="Proteomes" id="UP000077202">
    <property type="component" value="Unassembled WGS sequence"/>
</dbReference>
<dbReference type="EMBL" id="LVLJ01003604">
    <property type="protein sequence ID" value="OAE20481.1"/>
    <property type="molecule type" value="Genomic_DNA"/>
</dbReference>
<keyword evidence="3" id="KW-1185">Reference proteome</keyword>
<dbReference type="AlphaFoldDB" id="A0A176VJI1"/>
<feature type="compositionally biased region" description="Basic and acidic residues" evidence="1">
    <location>
        <begin position="98"/>
        <end position="109"/>
    </location>
</feature>
<reference evidence="2" key="1">
    <citation type="submission" date="2016-03" db="EMBL/GenBank/DDBJ databases">
        <title>Mechanisms controlling the formation of the plant cell surface in tip-growing cells are functionally conserved among land plants.</title>
        <authorList>
            <person name="Honkanen S."/>
            <person name="Jones V.A."/>
            <person name="Morieri G."/>
            <person name="Champion C."/>
            <person name="Hetherington A.J."/>
            <person name="Kelly S."/>
            <person name="Saint-Marcoux D."/>
            <person name="Proust H."/>
            <person name="Prescott H."/>
            <person name="Dolan L."/>
        </authorList>
    </citation>
    <scope>NUCLEOTIDE SEQUENCE [LARGE SCALE GENOMIC DNA]</scope>
    <source>
        <tissue evidence="2">Whole gametophyte</tissue>
    </source>
</reference>
<name>A0A176VJI1_MARPO</name>
<gene>
    <name evidence="2" type="ORF">AXG93_4698s1320</name>
</gene>
<organism evidence="2 3">
    <name type="scientific">Marchantia polymorpha subsp. ruderalis</name>
    <dbReference type="NCBI Taxonomy" id="1480154"/>
    <lineage>
        <taxon>Eukaryota</taxon>
        <taxon>Viridiplantae</taxon>
        <taxon>Streptophyta</taxon>
        <taxon>Embryophyta</taxon>
        <taxon>Marchantiophyta</taxon>
        <taxon>Marchantiopsida</taxon>
        <taxon>Marchantiidae</taxon>
        <taxon>Marchantiales</taxon>
        <taxon>Marchantiaceae</taxon>
        <taxon>Marchantia</taxon>
    </lineage>
</organism>
<feature type="region of interest" description="Disordered" evidence="1">
    <location>
        <begin position="98"/>
        <end position="118"/>
    </location>
</feature>
<evidence type="ECO:0000313" key="2">
    <source>
        <dbReference type="EMBL" id="OAE20481.1"/>
    </source>
</evidence>
<feature type="region of interest" description="Disordered" evidence="1">
    <location>
        <begin position="42"/>
        <end position="69"/>
    </location>
</feature>
<evidence type="ECO:0000313" key="3">
    <source>
        <dbReference type="Proteomes" id="UP000077202"/>
    </source>
</evidence>
<proteinExistence type="predicted"/>
<sequence length="218" mass="23644">MITDGPQLFSTSMWLAVPARLATVLQPTAELRTSAPQVVLPGDWAGRQRPSSEVCPGSRRPEAQAKAQPPLCADPSIVITHDSREWICLVLQLRRSSHDTEPEVATSRDDDNDDEPRTGEVAMSVCLPACLPFRPPSPASGWGGAERSHLLPSPRAPACTTDLEVAAAQVNQLMHYDDASQSQTSKSVTFATPWIIPRASFSRSLVDKKHTVIQVMGV</sequence>
<protein>
    <submittedName>
        <fullName evidence="2">Uncharacterized protein</fullName>
    </submittedName>
</protein>
<comment type="caution">
    <text evidence="2">The sequence shown here is derived from an EMBL/GenBank/DDBJ whole genome shotgun (WGS) entry which is preliminary data.</text>
</comment>